<evidence type="ECO:0000259" key="1">
    <source>
        <dbReference type="Pfam" id="PF19905"/>
    </source>
</evidence>
<comment type="caution">
    <text evidence="2">The sequence shown here is derived from an EMBL/GenBank/DDBJ whole genome shotgun (WGS) entry which is preliminary data.</text>
</comment>
<evidence type="ECO:0000313" key="3">
    <source>
        <dbReference type="Proteomes" id="UP001596395"/>
    </source>
</evidence>
<dbReference type="AlphaFoldDB" id="A0ABD5VHR6"/>
<keyword evidence="3" id="KW-1185">Reference proteome</keyword>
<dbReference type="InterPro" id="IPR045958">
    <property type="entry name" value="DUF6378"/>
</dbReference>
<protein>
    <submittedName>
        <fullName evidence="2">DUF6378 domain-containing protein</fullName>
    </submittedName>
</protein>
<dbReference type="RefSeq" id="WP_336350673.1">
    <property type="nucleotide sequence ID" value="NZ_JAZAQL010000002.1"/>
</dbReference>
<feature type="domain" description="DUF6378" evidence="1">
    <location>
        <begin position="20"/>
        <end position="102"/>
    </location>
</feature>
<sequence>MTEITNAEKAAQLPKEIGEVIGERNGTHGDPVDNHDHIADLWSAYLGVGQEGDSTAHNLLARPLEGHEVADLMILLKLSRKHVGGMDLDHYRDTIGYAAIAALYVPGYMDDGDESLDALRNYRQEGAVYENQNAEEIVD</sequence>
<organism evidence="2 3">
    <name type="scientific">Halorubellus litoreus</name>
    <dbReference type="NCBI Taxonomy" id="755308"/>
    <lineage>
        <taxon>Archaea</taxon>
        <taxon>Methanobacteriati</taxon>
        <taxon>Methanobacteriota</taxon>
        <taxon>Stenosarchaea group</taxon>
        <taxon>Halobacteria</taxon>
        <taxon>Halobacteriales</taxon>
        <taxon>Halorubellaceae</taxon>
        <taxon>Halorubellus</taxon>
    </lineage>
</organism>
<evidence type="ECO:0000313" key="2">
    <source>
        <dbReference type="EMBL" id="MFC6953720.1"/>
    </source>
</evidence>
<proteinExistence type="predicted"/>
<dbReference type="EMBL" id="JBHSXN010000002">
    <property type="protein sequence ID" value="MFC6953720.1"/>
    <property type="molecule type" value="Genomic_DNA"/>
</dbReference>
<gene>
    <name evidence="2" type="ORF">ACFQGB_12675</name>
</gene>
<accession>A0ABD5VHR6</accession>
<dbReference type="Proteomes" id="UP001596395">
    <property type="component" value="Unassembled WGS sequence"/>
</dbReference>
<reference evidence="2 3" key="1">
    <citation type="journal article" date="2019" name="Int. J. Syst. Evol. Microbiol.">
        <title>The Global Catalogue of Microorganisms (GCM) 10K type strain sequencing project: providing services to taxonomists for standard genome sequencing and annotation.</title>
        <authorList>
            <consortium name="The Broad Institute Genomics Platform"/>
            <consortium name="The Broad Institute Genome Sequencing Center for Infectious Disease"/>
            <person name="Wu L."/>
            <person name="Ma J."/>
        </authorList>
    </citation>
    <scope>NUCLEOTIDE SEQUENCE [LARGE SCALE GENOMIC DNA]</scope>
    <source>
        <strain evidence="2 3">GX26</strain>
    </source>
</reference>
<dbReference type="Pfam" id="PF19905">
    <property type="entry name" value="DUF6378"/>
    <property type="match status" value="1"/>
</dbReference>
<name>A0ABD5VHR6_9EURY</name>